<accession>A0A348HHI2</accession>
<feature type="compositionally biased region" description="Low complexity" evidence="1">
    <location>
        <begin position="364"/>
        <end position="377"/>
    </location>
</feature>
<proteinExistence type="predicted"/>
<dbReference type="InterPro" id="IPR051934">
    <property type="entry name" value="Phage_Tail_Fiber_Structural"/>
</dbReference>
<feature type="domain" description="Phage tail fibre protein N-terminal" evidence="3">
    <location>
        <begin position="1"/>
        <end position="149"/>
    </location>
</feature>
<evidence type="ECO:0000313" key="4">
    <source>
        <dbReference type="EMBL" id="BBG31084.1"/>
    </source>
</evidence>
<dbReference type="OrthoDB" id="9810174at2"/>
<dbReference type="RefSeq" id="WP_051524246.1">
    <property type="nucleotide sequence ID" value="NZ_AP018933.1"/>
</dbReference>
<dbReference type="CDD" id="cd19958">
    <property type="entry name" value="pyocin_knob"/>
    <property type="match status" value="1"/>
</dbReference>
<dbReference type="Gene3D" id="3.90.1340.10">
    <property type="entry name" value="Phage tail collar domain"/>
    <property type="match status" value="1"/>
</dbReference>
<dbReference type="Pfam" id="PF12571">
    <property type="entry name" value="Phage_tail_fib"/>
    <property type="match status" value="1"/>
</dbReference>
<keyword evidence="5" id="KW-1185">Reference proteome</keyword>
<evidence type="ECO:0000259" key="3">
    <source>
        <dbReference type="Pfam" id="PF12571"/>
    </source>
</evidence>
<dbReference type="Pfam" id="PF07484">
    <property type="entry name" value="Collar"/>
    <property type="match status" value="1"/>
</dbReference>
<dbReference type="EMBL" id="AP018933">
    <property type="protein sequence ID" value="BBG31084.1"/>
    <property type="molecule type" value="Genomic_DNA"/>
</dbReference>
<dbReference type="AlphaFoldDB" id="A0A348HHI2"/>
<evidence type="ECO:0000313" key="5">
    <source>
        <dbReference type="Proteomes" id="UP000267342"/>
    </source>
</evidence>
<feature type="domain" description="Phage tail collar" evidence="2">
    <location>
        <begin position="278"/>
        <end position="335"/>
    </location>
</feature>
<dbReference type="InterPro" id="IPR037053">
    <property type="entry name" value="Phage_tail_collar_dom_sf"/>
</dbReference>
<dbReference type="STRING" id="1123510.GCA_000620025_01900"/>
<dbReference type="InterPro" id="IPR022225">
    <property type="entry name" value="Phage_tail_fibre_N"/>
</dbReference>
<protein>
    <submittedName>
        <fullName evidence="4">Phage-related tail fibre protein</fullName>
    </submittedName>
</protein>
<name>A0A348HHI2_9GAMM</name>
<evidence type="ECO:0000259" key="2">
    <source>
        <dbReference type="Pfam" id="PF07484"/>
    </source>
</evidence>
<feature type="region of interest" description="Disordered" evidence="1">
    <location>
        <begin position="352"/>
        <end position="378"/>
    </location>
</feature>
<organism evidence="4 5">
    <name type="scientific">Zymobacter palmae</name>
    <dbReference type="NCBI Taxonomy" id="33074"/>
    <lineage>
        <taxon>Bacteria</taxon>
        <taxon>Pseudomonadati</taxon>
        <taxon>Pseudomonadota</taxon>
        <taxon>Gammaproteobacteria</taxon>
        <taxon>Oceanospirillales</taxon>
        <taxon>Halomonadaceae</taxon>
        <taxon>Zymobacter group</taxon>
        <taxon>Zymobacter</taxon>
    </lineage>
</organism>
<evidence type="ECO:0000256" key="1">
    <source>
        <dbReference type="SAM" id="MobiDB-lite"/>
    </source>
</evidence>
<sequence length="417" mass="45401">MAEHYTILTDKGASKIAEAIRIGQQIEITQMALGDGDGKLPQPQSNATSLVKERYRAPINSAKADEHNNAWVIFEQVLAPDIGGWWIREVGLYDKDGDLIAIGNYPEQYKPLLTEGASTTQTVSIVIQVLSSDAITLKVDPSVVLATRQYVDDNINLLTAKNESVKELIYSESHSREVEFNSIRSELTSRTGSIVHTDNWNSFVSPGVYKVTPGDGNPNESAPPAGYWYGLLLVEMSGQAIIQQYIQHRGLRTFQRMNFDSGVNWDENWAELGVEHAGSIIYTASQRAPSGYLVADGAAISRKDYANLFNAIGTTFGSGDGSTTFNLPDLRGEFIRGWDKGRGIDNGRVFGSQQSDELKSHTHSVNTTSSATSYNSNADPMRGSIAGTVAINANSITATGGNETRPRNVALLACIKY</sequence>
<dbReference type="KEGG" id="zpl:ZBT109_2352"/>
<dbReference type="PANTHER" id="PTHR35191:SF1">
    <property type="entry name" value="PROPHAGE SIDE TAIL FIBER PROTEIN HOMOLOG STFQ-RELATED"/>
    <property type="match status" value="1"/>
</dbReference>
<gene>
    <name evidence="4" type="ORF">ZBT109_2352</name>
</gene>
<reference evidence="4 5" key="1">
    <citation type="submission" date="2018-09" db="EMBL/GenBank/DDBJ databases">
        <title>Zymobacter palmae IAM14233 (=T109) whole genome analysis.</title>
        <authorList>
            <person name="Yanase H."/>
        </authorList>
    </citation>
    <scope>NUCLEOTIDE SEQUENCE [LARGE SCALE GENOMIC DNA]</scope>
    <source>
        <strain evidence="4 5">IAM14233</strain>
    </source>
</reference>
<dbReference type="SUPFAM" id="SSF88874">
    <property type="entry name" value="Receptor-binding domain of short tail fibre protein gp12"/>
    <property type="match status" value="1"/>
</dbReference>
<dbReference type="Proteomes" id="UP000267342">
    <property type="component" value="Chromosome"/>
</dbReference>
<dbReference type="InterPro" id="IPR011083">
    <property type="entry name" value="Phage_tail_collar_dom"/>
</dbReference>
<dbReference type="PANTHER" id="PTHR35191">
    <property type="entry name" value="PROPHAGE SIDE TAIL FIBER PROTEIN HOMOLOG STFQ-RELATED"/>
    <property type="match status" value="1"/>
</dbReference>